<feature type="region of interest" description="Disordered" evidence="4">
    <location>
        <begin position="1571"/>
        <end position="1592"/>
    </location>
</feature>
<dbReference type="EMBL" id="CP036278">
    <property type="protein sequence ID" value="QDU57454.1"/>
    <property type="molecule type" value="Genomic_DNA"/>
</dbReference>
<evidence type="ECO:0000256" key="1">
    <source>
        <dbReference type="ARBA" id="ARBA00004613"/>
    </source>
</evidence>
<feature type="domain" description="SD-repeat containing protein B" evidence="5">
    <location>
        <begin position="971"/>
        <end position="1062"/>
    </location>
</feature>
<feature type="region of interest" description="Disordered" evidence="4">
    <location>
        <begin position="1"/>
        <end position="33"/>
    </location>
</feature>
<feature type="domain" description="SD-repeat containing protein B" evidence="5">
    <location>
        <begin position="259"/>
        <end position="366"/>
    </location>
</feature>
<feature type="domain" description="SD-repeat containing protein B" evidence="5">
    <location>
        <begin position="869"/>
        <end position="956"/>
    </location>
</feature>
<comment type="subcellular location">
    <subcellularLocation>
        <location evidence="1">Secreted</location>
    </subcellularLocation>
</comment>
<dbReference type="Gene3D" id="2.60.40.10">
    <property type="entry name" value="Immunoglobulins"/>
    <property type="match status" value="9"/>
</dbReference>
<gene>
    <name evidence="6" type="primary">sdrD_1</name>
    <name evidence="6" type="ORF">Pan181_36700</name>
</gene>
<accession>A0A518ARW5</accession>
<feature type="domain" description="SD-repeat containing protein B" evidence="5">
    <location>
        <begin position="1090"/>
        <end position="1160"/>
    </location>
</feature>
<keyword evidence="3" id="KW-0732">Signal</keyword>
<feature type="region of interest" description="Disordered" evidence="4">
    <location>
        <begin position="1725"/>
        <end position="1753"/>
    </location>
</feature>
<dbReference type="InterPro" id="IPR033764">
    <property type="entry name" value="Sdr_B"/>
</dbReference>
<evidence type="ECO:0000256" key="4">
    <source>
        <dbReference type="SAM" id="MobiDB-lite"/>
    </source>
</evidence>
<reference evidence="6 7" key="1">
    <citation type="submission" date="2019-02" db="EMBL/GenBank/DDBJ databases">
        <title>Deep-cultivation of Planctomycetes and their phenomic and genomic characterization uncovers novel biology.</title>
        <authorList>
            <person name="Wiegand S."/>
            <person name="Jogler M."/>
            <person name="Boedeker C."/>
            <person name="Pinto D."/>
            <person name="Vollmers J."/>
            <person name="Rivas-Marin E."/>
            <person name="Kohn T."/>
            <person name="Peeters S.H."/>
            <person name="Heuer A."/>
            <person name="Rast P."/>
            <person name="Oberbeckmann S."/>
            <person name="Bunk B."/>
            <person name="Jeske O."/>
            <person name="Meyerdierks A."/>
            <person name="Storesund J.E."/>
            <person name="Kallscheuer N."/>
            <person name="Luecker S."/>
            <person name="Lage O.M."/>
            <person name="Pohl T."/>
            <person name="Merkel B.J."/>
            <person name="Hornburger P."/>
            <person name="Mueller R.-W."/>
            <person name="Bruemmer F."/>
            <person name="Labrenz M."/>
            <person name="Spormann A.M."/>
            <person name="Op den Camp H."/>
            <person name="Overmann J."/>
            <person name="Amann R."/>
            <person name="Jetten M.S.M."/>
            <person name="Mascher T."/>
            <person name="Medema M.H."/>
            <person name="Devos D.P."/>
            <person name="Kaster A.-K."/>
            <person name="Ovreas L."/>
            <person name="Rohde M."/>
            <person name="Galperin M.Y."/>
            <person name="Jogler C."/>
        </authorList>
    </citation>
    <scope>NUCLEOTIDE SEQUENCE [LARGE SCALE GENOMIC DNA]</scope>
    <source>
        <strain evidence="6 7">Pan181</strain>
    </source>
</reference>
<dbReference type="SUPFAM" id="SSF117074">
    <property type="entry name" value="Hypothetical protein PA1324"/>
    <property type="match status" value="9"/>
</dbReference>
<dbReference type="InterPro" id="IPR051417">
    <property type="entry name" value="SDr/BOS_complex"/>
</dbReference>
<protein>
    <submittedName>
        <fullName evidence="6">Serine-aspartate repeat-containing protein D</fullName>
    </submittedName>
</protein>
<feature type="domain" description="SD-repeat containing protein B" evidence="5">
    <location>
        <begin position="734"/>
        <end position="827"/>
    </location>
</feature>
<feature type="compositionally biased region" description="Basic residues" evidence="4">
    <location>
        <begin position="7"/>
        <end position="26"/>
    </location>
</feature>
<feature type="domain" description="SD-repeat containing protein B" evidence="5">
    <location>
        <begin position="395"/>
        <end position="482"/>
    </location>
</feature>
<evidence type="ECO:0000256" key="2">
    <source>
        <dbReference type="ARBA" id="ARBA00022525"/>
    </source>
</evidence>
<proteinExistence type="predicted"/>
<sequence length="1753" mass="186189">MGLIHHLFGRRHSSTGSTKHSRKKQQRGAVRGQIESLEPRQMLSADGVVPEVLLGSVYFEEATGDDSQPDVIQVTFVGGAEGTTLNQLTISGDKRLDGLTDGDIFFDTEDGGSGAFKAVGLSIVDATGITIDSVSVTDGGTDIVITFSGFEAGESLKFSVDVDELQFADPEGDSVNSLVEGAEFERSKLTGQFSAEGYVDLQLEATYWDAFDTNMATAESETGLDLGLPADAYSTVHDYSDRTAGAVVHEAQIPLATLSGWVYHDASDDGVFDPATEEGIGGVTLELLDAAGNGTGIYTTTSSEPGKVGYYEFLNLPAGTYGVREVQPDGWLDGKDTVGSHGGTAADESTGIADKITGVVLAYGDDGVQYNFGELLPGSISGRVTVSYDEACHFDQPQDVLEGVQIDLLDAAGNVLQTTYTDSEGRYSFTDLAPGEYQVREHQPTDFYDGGERIGTSGGTKSDIGDIYSLFSNILLGSNIDATQYDFCEHVGPSLSGWVYHDESNEGSFDRDTEVGIGGVVVELLDANGVPTGITTVTSTETGKVGYYEFTNLAPGTYGVREVQPTGWIDGIDTAGTHGGTAADETTGTVDRITGAVINFGDVAEEYNFGEVLPGSISGRVTVSYDEACHFDQPQDVLEGVQIDLLDAAGNVLQTTYTDSEGRYTFTDLAPGEYQVREHQPTDFYDGGERIGTSGGTKSDIGDIYSLFSNILLGSNIDATQYDFCEHVGPSLSGWVYHDESNEGNFDRDNEVGIGGVVVELLDANGVPTGITTVTSTETGKVGYYEFTNLAPGTYGVREVQPTGWIDGIDTAGTHGGTAADETTGTVDRITGAVINFGDVAEEYNFGEVLPGSISGRVTVSYDEACHFDQPQDVLEGVQIDLLDAAGNVLQTTYTDSEGRYTFTDLAPGEYQVREHQPTDFYDGGERIGTSGGTKSDIGDIYSLFSNILLGSNIDATQYDFCEHVGPSLSGWVYHDESNEGNFDRDNEVGIGGVVVELLDANGVPTGITTVTSTETGNVGYYEFTNLAPGTYGVREVQPTGWIDGIDTAGTHGGTAADETSGTVDRITGAVINFGDVAEEYNFGELLPGSISGHVYVDEDGDCIHEEGEGVIPGVRVDLLDENGNLLDYTYTDDNGAYSFTGLAPGAYTVFEHQPEDYFNGGYHIGTGGGSYFGVDRMGDIEVGSNEHHIEYDFCEVPPATISGFVYIDGAPILVVGELPDNLADLRDGQRTADDQPLSGVTLELRHGYSGDPIFGSETLGGYYGDGPIRVVTDAYGYYEFSGLPAGTYAVVEVQPDGVIDHIDTEGSLGGLVVNVAGGSSNPVLEKTAEQQAAIEQMRVMFGTDVIFRIAVGAGQHSQENNFSEITTTSIWIPPVDPPVEPPSLITPPPTFAQTQPLFPLVAPKKVAPEIYGGGSRVVGYTWHLSLLDGGFPRSTMAAEELMSQTTSVQFSMAGWQQVELDQGTWTLSANDNRDDGIDELATLVVFGHPRGVPVVGDWDGDGNDEIGIFIDGKWYFDLNDNGRWDSGDLMAELGDAQDLPTAGDFDGDGKTDIAIFGPVWAGDPWAIEHEPGLPDAENNPGPLAPKAKNVPPRVDEATLGRRLLQHSNEGQVRADLIDHVFHYGVVGDQPVVGDWNGDGIATIGVFRGGVWNLDLNGDGRFTSVDAAVTFGGDGTPVVGDWNGDGIDDLGVFNDGRWTIDSNGNREMDAVDRVFELGAAGDVPVAGDWDGDGTDQPGVYTPGKSAEVLDEAA</sequence>
<dbReference type="KEGG" id="amuc:Pan181_36700"/>
<dbReference type="InterPro" id="IPR013783">
    <property type="entry name" value="Ig-like_fold"/>
</dbReference>
<evidence type="ECO:0000256" key="3">
    <source>
        <dbReference type="ARBA" id="ARBA00022729"/>
    </source>
</evidence>
<keyword evidence="7" id="KW-1185">Reference proteome</keyword>
<evidence type="ECO:0000313" key="7">
    <source>
        <dbReference type="Proteomes" id="UP000315750"/>
    </source>
</evidence>
<dbReference type="SUPFAM" id="SSF69318">
    <property type="entry name" value="Integrin alpha N-terminal domain"/>
    <property type="match status" value="1"/>
</dbReference>
<name>A0A518ARW5_9BACT</name>
<feature type="domain" description="SD-repeat containing protein B" evidence="5">
    <location>
        <begin position="632"/>
        <end position="719"/>
    </location>
</feature>
<feature type="domain" description="SD-repeat containing protein B" evidence="5">
    <location>
        <begin position="497"/>
        <end position="590"/>
    </location>
</feature>
<organism evidence="6 7">
    <name type="scientific">Aeoliella mucimassa</name>
    <dbReference type="NCBI Taxonomy" id="2527972"/>
    <lineage>
        <taxon>Bacteria</taxon>
        <taxon>Pseudomonadati</taxon>
        <taxon>Planctomycetota</taxon>
        <taxon>Planctomycetia</taxon>
        <taxon>Pirellulales</taxon>
        <taxon>Lacipirellulaceae</taxon>
        <taxon>Aeoliella</taxon>
    </lineage>
</organism>
<dbReference type="RefSeq" id="WP_145248644.1">
    <property type="nucleotide sequence ID" value="NZ_CP036278.1"/>
</dbReference>
<dbReference type="GO" id="GO:0005576">
    <property type="term" value="C:extracellular region"/>
    <property type="evidence" value="ECO:0007669"/>
    <property type="project" value="UniProtKB-SubCell"/>
</dbReference>
<dbReference type="PANTHER" id="PTHR23303">
    <property type="entry name" value="CARBOXYPEPTIDASE REGULATORY REGION-CONTAINING"/>
    <property type="match status" value="1"/>
</dbReference>
<evidence type="ECO:0000313" key="6">
    <source>
        <dbReference type="EMBL" id="QDU57454.1"/>
    </source>
</evidence>
<dbReference type="OrthoDB" id="254354at2"/>
<evidence type="ECO:0000259" key="5">
    <source>
        <dbReference type="Pfam" id="PF17210"/>
    </source>
</evidence>
<dbReference type="Proteomes" id="UP000315750">
    <property type="component" value="Chromosome"/>
</dbReference>
<keyword evidence="2" id="KW-0964">Secreted</keyword>
<dbReference type="Pfam" id="PF17210">
    <property type="entry name" value="SdrD_B"/>
    <property type="match status" value="8"/>
</dbReference>
<dbReference type="InterPro" id="IPR028994">
    <property type="entry name" value="Integrin_alpha_N"/>
</dbReference>